<evidence type="ECO:0000313" key="4">
    <source>
        <dbReference type="EMBL" id="SDE79687.1"/>
    </source>
</evidence>
<dbReference type="STRING" id="641691.SAMN05421636_107288"/>
<dbReference type="SUPFAM" id="SSF56796">
    <property type="entry name" value="Dehydroquinate synthase-like"/>
    <property type="match status" value="1"/>
</dbReference>
<dbReference type="InterPro" id="IPR039697">
    <property type="entry name" value="Alcohol_dehydrogenase_Fe"/>
</dbReference>
<dbReference type="Pfam" id="PF25137">
    <property type="entry name" value="ADH_Fe_C"/>
    <property type="match status" value="1"/>
</dbReference>
<sequence>MELKRDIAARPQVVNSVKNQFRNFPMVPRVVFGRGCFDQLGDILISRRQHSDAPFIFLVDDVFEGTELVQRIPRIFNDQLIFISADREPRTAQVDALVKKIQNDFDDVPSGIVGIGGGTLLDLSKAVAIMLTNTGRADEYQGWDLVNKPSLYHAGIPTISGTGAEVSRTTVLLGPDKKLGINSDYTTFDQVVLDPDLTQGVCKSQWFYTGMDCFIHCIESLKGTYLNAFSQSYGEKALELCKEVFLEELEPAESRDKLMMASWHGGMSIAYSQVGVAHAMSYGLGFLLGVRHGIGNCLVFQHLEEFYPEGVALFDKMRQKHHIELPTGICANLDDNEFDTMISVAMGMVPLWENALGKDWRKVITSEKLEAIYRKI</sequence>
<protein>
    <submittedName>
        <fullName evidence="4">3-deoxy-alpha-D-manno-octulosonate 8-oxidase</fullName>
    </submittedName>
</protein>
<keyword evidence="1" id="KW-0560">Oxidoreductase</keyword>
<feature type="domain" description="Alcohol dehydrogenase iron-type/glycerol dehydrogenase GldA" evidence="2">
    <location>
        <begin position="29"/>
        <end position="195"/>
    </location>
</feature>
<proteinExistence type="predicted"/>
<organism evidence="4 5">
    <name type="scientific">Pricia antarctica</name>
    <dbReference type="NCBI Taxonomy" id="641691"/>
    <lineage>
        <taxon>Bacteria</taxon>
        <taxon>Pseudomonadati</taxon>
        <taxon>Bacteroidota</taxon>
        <taxon>Flavobacteriia</taxon>
        <taxon>Flavobacteriales</taxon>
        <taxon>Flavobacteriaceae</taxon>
        <taxon>Pricia</taxon>
    </lineage>
</organism>
<dbReference type="Gene3D" id="1.20.1090.10">
    <property type="entry name" value="Dehydroquinate synthase-like - alpha domain"/>
    <property type="match status" value="1"/>
</dbReference>
<dbReference type="Pfam" id="PF00465">
    <property type="entry name" value="Fe-ADH"/>
    <property type="match status" value="1"/>
</dbReference>
<evidence type="ECO:0000259" key="3">
    <source>
        <dbReference type="Pfam" id="PF25137"/>
    </source>
</evidence>
<dbReference type="CDD" id="cd08184">
    <property type="entry name" value="Fe-ADH_KdnB-like"/>
    <property type="match status" value="1"/>
</dbReference>
<dbReference type="EMBL" id="FNAO01000007">
    <property type="protein sequence ID" value="SDE79687.1"/>
    <property type="molecule type" value="Genomic_DNA"/>
</dbReference>
<name>A0A1G7FV20_9FLAO</name>
<dbReference type="GO" id="GO:0004022">
    <property type="term" value="F:alcohol dehydrogenase (NAD+) activity"/>
    <property type="evidence" value="ECO:0007669"/>
    <property type="project" value="TreeGrafter"/>
</dbReference>
<dbReference type="RefSeq" id="WP_245726571.1">
    <property type="nucleotide sequence ID" value="NZ_FNAO01000007.1"/>
</dbReference>
<reference evidence="4 5" key="1">
    <citation type="submission" date="2016-10" db="EMBL/GenBank/DDBJ databases">
        <authorList>
            <person name="de Groot N.N."/>
        </authorList>
    </citation>
    <scope>NUCLEOTIDE SEQUENCE [LARGE SCALE GENOMIC DNA]</scope>
    <source>
        <strain evidence="4 5">DSM 23421</strain>
    </source>
</reference>
<evidence type="ECO:0000313" key="5">
    <source>
        <dbReference type="Proteomes" id="UP000199109"/>
    </source>
</evidence>
<dbReference type="PANTHER" id="PTHR11496">
    <property type="entry name" value="ALCOHOL DEHYDROGENASE"/>
    <property type="match status" value="1"/>
</dbReference>
<evidence type="ECO:0000259" key="2">
    <source>
        <dbReference type="Pfam" id="PF00465"/>
    </source>
</evidence>
<dbReference type="PANTHER" id="PTHR11496:SF104">
    <property type="entry name" value="3-DEOXY-ALPHA-D-MANNO-OCTULOSONATE 8-OXIDASE"/>
    <property type="match status" value="1"/>
</dbReference>
<dbReference type="Gene3D" id="3.40.50.1970">
    <property type="match status" value="1"/>
</dbReference>
<gene>
    <name evidence="4" type="ORF">SAMN05421636_107288</name>
</gene>
<dbReference type="GO" id="GO:0046872">
    <property type="term" value="F:metal ion binding"/>
    <property type="evidence" value="ECO:0007669"/>
    <property type="project" value="InterPro"/>
</dbReference>
<dbReference type="Proteomes" id="UP000199109">
    <property type="component" value="Unassembled WGS sequence"/>
</dbReference>
<keyword evidence="5" id="KW-1185">Reference proteome</keyword>
<dbReference type="InterPro" id="IPR001670">
    <property type="entry name" value="ADH_Fe/GldA"/>
</dbReference>
<dbReference type="AlphaFoldDB" id="A0A1G7FV20"/>
<feature type="domain" description="Fe-containing alcohol dehydrogenase-like C-terminal" evidence="3">
    <location>
        <begin position="208"/>
        <end position="309"/>
    </location>
</feature>
<accession>A0A1G7FV20</accession>
<dbReference type="InterPro" id="IPR056798">
    <property type="entry name" value="ADH_Fe_C"/>
</dbReference>
<evidence type="ECO:0000256" key="1">
    <source>
        <dbReference type="ARBA" id="ARBA00023002"/>
    </source>
</evidence>